<sequence>MAYASRLLREQSIAKKSFVEVMPRCPLLFCLVGDRSVRQSATAPLLDVVVAPLPLSRSHRFSSPASLPSSLAGVLVDRAAARRRPHSRATSSAAVVGRPRLRLNRRRDCSPGRTFVSLEPPSALLVRRARSSSLEPLAPSTSVDAFGWSTAATSRCQ</sequence>
<proteinExistence type="predicted"/>
<accession>A0AAP0EV03</accession>
<dbReference type="Proteomes" id="UP001419268">
    <property type="component" value="Unassembled WGS sequence"/>
</dbReference>
<name>A0AAP0EV03_9MAGN</name>
<organism evidence="1 2">
    <name type="scientific">Stephania cephalantha</name>
    <dbReference type="NCBI Taxonomy" id="152367"/>
    <lineage>
        <taxon>Eukaryota</taxon>
        <taxon>Viridiplantae</taxon>
        <taxon>Streptophyta</taxon>
        <taxon>Embryophyta</taxon>
        <taxon>Tracheophyta</taxon>
        <taxon>Spermatophyta</taxon>
        <taxon>Magnoliopsida</taxon>
        <taxon>Ranunculales</taxon>
        <taxon>Menispermaceae</taxon>
        <taxon>Menispermoideae</taxon>
        <taxon>Cissampelideae</taxon>
        <taxon>Stephania</taxon>
    </lineage>
</organism>
<reference evidence="1 2" key="1">
    <citation type="submission" date="2024-01" db="EMBL/GenBank/DDBJ databases">
        <title>Genome assemblies of Stephania.</title>
        <authorList>
            <person name="Yang L."/>
        </authorList>
    </citation>
    <scope>NUCLEOTIDE SEQUENCE [LARGE SCALE GENOMIC DNA]</scope>
    <source>
        <strain evidence="1">JXDWG</strain>
        <tissue evidence="1">Leaf</tissue>
    </source>
</reference>
<dbReference type="EMBL" id="JBBNAG010000010">
    <property type="protein sequence ID" value="KAK9100191.1"/>
    <property type="molecule type" value="Genomic_DNA"/>
</dbReference>
<evidence type="ECO:0000313" key="1">
    <source>
        <dbReference type="EMBL" id="KAK9100191.1"/>
    </source>
</evidence>
<gene>
    <name evidence="1" type="ORF">Scep_023621</name>
</gene>
<keyword evidence="2" id="KW-1185">Reference proteome</keyword>
<comment type="caution">
    <text evidence="1">The sequence shown here is derived from an EMBL/GenBank/DDBJ whole genome shotgun (WGS) entry which is preliminary data.</text>
</comment>
<evidence type="ECO:0000313" key="2">
    <source>
        <dbReference type="Proteomes" id="UP001419268"/>
    </source>
</evidence>
<dbReference type="AlphaFoldDB" id="A0AAP0EV03"/>
<protein>
    <submittedName>
        <fullName evidence="1">Uncharacterized protein</fullName>
    </submittedName>
</protein>